<evidence type="ECO:0000313" key="3">
    <source>
        <dbReference type="Proteomes" id="UP000002287"/>
    </source>
</evidence>
<gene>
    <name evidence="2" type="ordered locus">Bcep1808_2043</name>
</gene>
<feature type="compositionally biased region" description="Low complexity" evidence="1">
    <location>
        <begin position="366"/>
        <end position="386"/>
    </location>
</feature>
<feature type="region of interest" description="Disordered" evidence="1">
    <location>
        <begin position="355"/>
        <end position="477"/>
    </location>
</feature>
<dbReference type="EMBL" id="CP000614">
    <property type="protein sequence ID" value="ABO55045.1"/>
    <property type="molecule type" value="Genomic_DNA"/>
</dbReference>
<dbReference type="KEGG" id="bvi:Bcep1808_2043"/>
<feature type="region of interest" description="Disordered" evidence="1">
    <location>
        <begin position="244"/>
        <end position="278"/>
    </location>
</feature>
<feature type="compositionally biased region" description="Polar residues" evidence="1">
    <location>
        <begin position="244"/>
        <end position="256"/>
    </location>
</feature>
<evidence type="ECO:0000256" key="1">
    <source>
        <dbReference type="SAM" id="MobiDB-lite"/>
    </source>
</evidence>
<reference evidence="3" key="1">
    <citation type="submission" date="2007-03" db="EMBL/GenBank/DDBJ databases">
        <title>Complete sequence of chromosome 1 of Burkholderia vietnamiensis G4.</title>
        <authorList>
            <consortium name="US DOE Joint Genome Institute"/>
            <person name="Copeland A."/>
            <person name="Lucas S."/>
            <person name="Lapidus A."/>
            <person name="Barry K."/>
            <person name="Detter J.C."/>
            <person name="Glavina del Rio T."/>
            <person name="Hammon N."/>
            <person name="Israni S."/>
            <person name="Dalin E."/>
            <person name="Tice H."/>
            <person name="Pitluck S."/>
            <person name="Chain P."/>
            <person name="Malfatti S."/>
            <person name="Shin M."/>
            <person name="Vergez L."/>
            <person name="Schmutz J."/>
            <person name="Larimer F."/>
            <person name="Land M."/>
            <person name="Hauser L."/>
            <person name="Kyrpides N."/>
            <person name="Tiedje J."/>
            <person name="Richardson P."/>
        </authorList>
    </citation>
    <scope>NUCLEOTIDE SEQUENCE [LARGE SCALE GENOMIC DNA]</scope>
    <source>
        <strain evidence="3">G4 / LMG 22486</strain>
    </source>
</reference>
<dbReference type="AlphaFoldDB" id="A4JFJ2"/>
<evidence type="ECO:0000313" key="2">
    <source>
        <dbReference type="EMBL" id="ABO55045.1"/>
    </source>
</evidence>
<proteinExistence type="predicted"/>
<dbReference type="HOGENOM" id="CLU_571968_0_0_4"/>
<feature type="region of interest" description="Disordered" evidence="1">
    <location>
        <begin position="290"/>
        <end position="327"/>
    </location>
</feature>
<feature type="region of interest" description="Disordered" evidence="1">
    <location>
        <begin position="96"/>
        <end position="118"/>
    </location>
</feature>
<feature type="compositionally biased region" description="Low complexity" evidence="1">
    <location>
        <begin position="407"/>
        <end position="418"/>
    </location>
</feature>
<feature type="compositionally biased region" description="Low complexity" evidence="1">
    <location>
        <begin position="47"/>
        <end position="69"/>
    </location>
</feature>
<feature type="compositionally biased region" description="Basic and acidic residues" evidence="1">
    <location>
        <begin position="97"/>
        <end position="117"/>
    </location>
</feature>
<feature type="compositionally biased region" description="Low complexity" evidence="1">
    <location>
        <begin position="303"/>
        <end position="327"/>
    </location>
</feature>
<protein>
    <submittedName>
        <fullName evidence="2">Uncharacterized protein</fullName>
    </submittedName>
</protein>
<dbReference type="Proteomes" id="UP000002287">
    <property type="component" value="Chromosome 1"/>
</dbReference>
<name>A4JFJ2_BURVG</name>
<organism evidence="2 3">
    <name type="scientific">Burkholderia vietnamiensis (strain G4 / LMG 22486)</name>
    <name type="common">Burkholderia cepacia (strain R1808)</name>
    <dbReference type="NCBI Taxonomy" id="269482"/>
    <lineage>
        <taxon>Bacteria</taxon>
        <taxon>Pseudomonadati</taxon>
        <taxon>Pseudomonadota</taxon>
        <taxon>Betaproteobacteria</taxon>
        <taxon>Burkholderiales</taxon>
        <taxon>Burkholderiaceae</taxon>
        <taxon>Burkholderia</taxon>
        <taxon>Burkholderia cepacia complex</taxon>
    </lineage>
</organism>
<feature type="compositionally biased region" description="Low complexity" evidence="1">
    <location>
        <begin position="428"/>
        <end position="452"/>
    </location>
</feature>
<feature type="region of interest" description="Disordered" evidence="1">
    <location>
        <begin position="1"/>
        <end position="69"/>
    </location>
</feature>
<sequence length="477" mass="47833">MTHSASPDSLGAPQLDDYEEPGFALPMDDEGDQGDRLPIALRTLPSQQHQVATPAAAHPASASSAAVAAPEDDEVGGAWLPSAAVPDAYATSTPRATEGHVFHVREKTPEESARDRAAALAHSIDDDPTAEPTASAATHPAAGALAIAQSLPFVGGFLRHPLAQDALRKLGSNPAAAAAGRASSFASVFSPHEAPLQNAESSDLAFEPMASSEIPFAKRKSTWIGGGFALIVLIWMFGGSSNAPSGPRVSTGSSPAEQRRANATDASGPRQVLTGDMPLPGAAASIVAAPSAAPTSPAPTVQPAPQQAASTPATAVAPEPAPTAKAPLAPPPFFASMTLSPGAGQQAIQAMTAPGAVATPANPTQAAPSRPSVASAPALVGPTAPALVPPPTPESAATQPPAPVPPAASMSAPVVAKPMATHEKAPAPRRAPTHAATQSSSASGATTATGESQADRNAVRTLNDQLTEQLNQRLNAR</sequence>
<accession>A4JFJ2</accession>
<feature type="compositionally biased region" description="Polar residues" evidence="1">
    <location>
        <begin position="460"/>
        <end position="477"/>
    </location>
</feature>